<protein>
    <submittedName>
        <fullName evidence="1">Uncharacterized protein</fullName>
    </submittedName>
</protein>
<reference evidence="1" key="1">
    <citation type="submission" date="2020-07" db="EMBL/GenBank/DDBJ databases">
        <authorList>
            <person name="Lin J."/>
        </authorList>
    </citation>
    <scope>NUCLEOTIDE SEQUENCE</scope>
</reference>
<dbReference type="EMBL" id="LR862137">
    <property type="protein sequence ID" value="CAD1844199.1"/>
    <property type="molecule type" value="Genomic_DNA"/>
</dbReference>
<organism evidence="1">
    <name type="scientific">Ananas comosus var. bracteatus</name>
    <name type="common">red pineapple</name>
    <dbReference type="NCBI Taxonomy" id="296719"/>
    <lineage>
        <taxon>Eukaryota</taxon>
        <taxon>Viridiplantae</taxon>
        <taxon>Streptophyta</taxon>
        <taxon>Embryophyta</taxon>
        <taxon>Tracheophyta</taxon>
        <taxon>Spermatophyta</taxon>
        <taxon>Magnoliopsida</taxon>
        <taxon>Liliopsida</taxon>
        <taxon>Poales</taxon>
        <taxon>Bromeliaceae</taxon>
        <taxon>Bromelioideae</taxon>
        <taxon>Ananas</taxon>
    </lineage>
</organism>
<dbReference type="AlphaFoldDB" id="A0A6V7QM28"/>
<proteinExistence type="predicted"/>
<accession>A0A6V7QM28</accession>
<sequence>MELRWAIYCQIGRPRFQVSTHRTRLELATRGWVTDFHEADVVFLRGFGRPKVRIPAGVAGFRIPAATSGILARVQRLQEEFVEPILTDFVVLVFLMQSLEEAGFLDQRVILHHSLLDLEPSSLELKIVRVCSAEDPSIFVTFLLPWSCARAVFRLFGLSGAVEVDVGPRLLFLHQIVPRAQIRLHTQLGSAHECHSGVGLCAFVLVSLCPGWTCSPRTVQCGGSCIVSTGGMSVLTVPGVFPKNERTEKRENLNK</sequence>
<evidence type="ECO:0000313" key="1">
    <source>
        <dbReference type="EMBL" id="CAD1844199.1"/>
    </source>
</evidence>
<name>A0A6V7QM28_ANACO</name>
<gene>
    <name evidence="1" type="ORF">CB5_LOCUS27410</name>
</gene>